<dbReference type="Gene3D" id="3.30.1450.10">
    <property type="match status" value="1"/>
</dbReference>
<dbReference type="InterPro" id="IPR007450">
    <property type="entry name" value="BamE_dom"/>
</dbReference>
<dbReference type="RefSeq" id="WP_182307604.1">
    <property type="nucleotide sequence ID" value="NZ_CP059896.1"/>
</dbReference>
<dbReference type="Pfam" id="PF04355">
    <property type="entry name" value="BamE"/>
    <property type="match status" value="1"/>
</dbReference>
<evidence type="ECO:0000256" key="1">
    <source>
        <dbReference type="ARBA" id="ARBA00022729"/>
    </source>
</evidence>
<dbReference type="PANTHER" id="PTHR37482">
    <property type="entry name" value="OUTER MEMBRANE PROTEIN ASSEMBLY FACTOR BAME"/>
    <property type="match status" value="1"/>
</dbReference>
<keyword evidence="3" id="KW-0998">Cell outer membrane</keyword>
<sequence>MWLEMRYIRSDRRFLGAALALALAAGGLSGCKTSEVFHNGYIVDEAALDLVPEGSSREQVLLSLGTPSTTATFDGEVFYYISQTRTRSAAFMKPKLVDQQVLAIYFDKDGVVARRANYTLKDGKVFDTISRTTPTGGKDLTFLQQILSGGGGAANSVKNLFNNL</sequence>
<dbReference type="InterPro" id="IPR026592">
    <property type="entry name" value="BamE"/>
</dbReference>
<evidence type="ECO:0000313" key="5">
    <source>
        <dbReference type="EMBL" id="MFC3165258.1"/>
    </source>
</evidence>
<name>A0ABV7I5Z8_9HYPH</name>
<dbReference type="InterPro" id="IPR037873">
    <property type="entry name" value="BamE-like"/>
</dbReference>
<reference evidence="6" key="1">
    <citation type="journal article" date="2019" name="Int. J. Syst. Evol. Microbiol.">
        <title>The Global Catalogue of Microorganisms (GCM) 10K type strain sequencing project: providing services to taxonomists for standard genome sequencing and annotation.</title>
        <authorList>
            <consortium name="The Broad Institute Genomics Platform"/>
            <consortium name="The Broad Institute Genome Sequencing Center for Infectious Disease"/>
            <person name="Wu L."/>
            <person name="Ma J."/>
        </authorList>
    </citation>
    <scope>NUCLEOTIDE SEQUENCE [LARGE SCALE GENOMIC DNA]</scope>
    <source>
        <strain evidence="6">KCTC 52231</strain>
    </source>
</reference>
<gene>
    <name evidence="5" type="ORF">ACFOHV_18390</name>
</gene>
<evidence type="ECO:0000313" key="6">
    <source>
        <dbReference type="Proteomes" id="UP001595647"/>
    </source>
</evidence>
<dbReference type="Proteomes" id="UP001595647">
    <property type="component" value="Unassembled WGS sequence"/>
</dbReference>
<dbReference type="PROSITE" id="PS51257">
    <property type="entry name" value="PROKAR_LIPOPROTEIN"/>
    <property type="match status" value="1"/>
</dbReference>
<organism evidence="5 6">
    <name type="scientific">Ciceribacter thiooxidans</name>
    <dbReference type="NCBI Taxonomy" id="1969821"/>
    <lineage>
        <taxon>Bacteria</taxon>
        <taxon>Pseudomonadati</taxon>
        <taxon>Pseudomonadota</taxon>
        <taxon>Alphaproteobacteria</taxon>
        <taxon>Hyphomicrobiales</taxon>
        <taxon>Rhizobiaceae</taxon>
        <taxon>Ciceribacter</taxon>
    </lineage>
</organism>
<comment type="caution">
    <text evidence="5">The sequence shown here is derived from an EMBL/GenBank/DDBJ whole genome shotgun (WGS) entry which is preliminary data.</text>
</comment>
<feature type="domain" description="Outer membrane protein assembly factor BamE" evidence="4">
    <location>
        <begin position="40"/>
        <end position="113"/>
    </location>
</feature>
<proteinExistence type="predicted"/>
<accession>A0ABV7I5Z8</accession>
<protein>
    <submittedName>
        <fullName evidence="5">Outer membrane protein assembly factor BamE</fullName>
    </submittedName>
</protein>
<keyword evidence="1" id="KW-0732">Signal</keyword>
<dbReference type="PANTHER" id="PTHR37482:SF1">
    <property type="entry name" value="OUTER MEMBRANE PROTEIN ASSEMBLY FACTOR BAME"/>
    <property type="match status" value="1"/>
</dbReference>
<dbReference type="EMBL" id="JBHRTG010000019">
    <property type="protein sequence ID" value="MFC3165258.1"/>
    <property type="molecule type" value="Genomic_DNA"/>
</dbReference>
<evidence type="ECO:0000259" key="4">
    <source>
        <dbReference type="Pfam" id="PF04355"/>
    </source>
</evidence>
<keyword evidence="6" id="KW-1185">Reference proteome</keyword>
<evidence type="ECO:0000256" key="2">
    <source>
        <dbReference type="ARBA" id="ARBA00023136"/>
    </source>
</evidence>
<keyword evidence="2" id="KW-0472">Membrane</keyword>
<evidence type="ECO:0000256" key="3">
    <source>
        <dbReference type="ARBA" id="ARBA00023237"/>
    </source>
</evidence>